<evidence type="ECO:0000313" key="1">
    <source>
        <dbReference type="EMBL" id="ESO86895.1"/>
    </source>
</evidence>
<dbReference type="Proteomes" id="UP000030746">
    <property type="component" value="Unassembled WGS sequence"/>
</dbReference>
<dbReference type="RefSeq" id="XP_009062421.1">
    <property type="nucleotide sequence ID" value="XM_009064173.1"/>
</dbReference>
<reference evidence="1 2" key="1">
    <citation type="journal article" date="2013" name="Nature">
        <title>Insights into bilaterian evolution from three spiralian genomes.</title>
        <authorList>
            <person name="Simakov O."/>
            <person name="Marletaz F."/>
            <person name="Cho S.J."/>
            <person name="Edsinger-Gonzales E."/>
            <person name="Havlak P."/>
            <person name="Hellsten U."/>
            <person name="Kuo D.H."/>
            <person name="Larsson T."/>
            <person name="Lv J."/>
            <person name="Arendt D."/>
            <person name="Savage R."/>
            <person name="Osoegawa K."/>
            <person name="de Jong P."/>
            <person name="Grimwood J."/>
            <person name="Chapman J.A."/>
            <person name="Shapiro H."/>
            <person name="Aerts A."/>
            <person name="Otillar R.P."/>
            <person name="Terry A.Y."/>
            <person name="Boore J.L."/>
            <person name="Grigoriev I.V."/>
            <person name="Lindberg D.R."/>
            <person name="Seaver E.C."/>
            <person name="Weisblat D.A."/>
            <person name="Putnam N.H."/>
            <person name="Rokhsar D.S."/>
        </authorList>
    </citation>
    <scope>NUCLEOTIDE SEQUENCE [LARGE SCALE GENOMIC DNA]</scope>
</reference>
<dbReference type="EMBL" id="KB202967">
    <property type="protein sequence ID" value="ESO86895.1"/>
    <property type="molecule type" value="Genomic_DNA"/>
</dbReference>
<evidence type="ECO:0000313" key="2">
    <source>
        <dbReference type="Proteomes" id="UP000030746"/>
    </source>
</evidence>
<feature type="non-terminal residue" evidence="1">
    <location>
        <position position="315"/>
    </location>
</feature>
<dbReference type="KEGG" id="lgi:LOTGIDRAFT_175976"/>
<dbReference type="OrthoDB" id="6157991at2759"/>
<organism evidence="1 2">
    <name type="scientific">Lottia gigantea</name>
    <name type="common">Giant owl limpet</name>
    <dbReference type="NCBI Taxonomy" id="225164"/>
    <lineage>
        <taxon>Eukaryota</taxon>
        <taxon>Metazoa</taxon>
        <taxon>Spiralia</taxon>
        <taxon>Lophotrochozoa</taxon>
        <taxon>Mollusca</taxon>
        <taxon>Gastropoda</taxon>
        <taxon>Patellogastropoda</taxon>
        <taxon>Lottioidea</taxon>
        <taxon>Lottiidae</taxon>
        <taxon>Lottia</taxon>
    </lineage>
</organism>
<dbReference type="STRING" id="225164.V3ZWD8"/>
<dbReference type="CTD" id="20243512"/>
<dbReference type="AlphaFoldDB" id="V3ZWD8"/>
<dbReference type="GeneID" id="20243512"/>
<protein>
    <recommendedName>
        <fullName evidence="3">Endonuclease/exonuclease/phosphatase domain-containing protein</fullName>
    </recommendedName>
</protein>
<accession>V3ZWD8</accession>
<evidence type="ECO:0008006" key="3">
    <source>
        <dbReference type="Google" id="ProtNLM"/>
    </source>
</evidence>
<dbReference type="HOGENOM" id="CLU_884479_0_0_1"/>
<name>V3ZWD8_LOTGI</name>
<proteinExistence type="predicted"/>
<sequence>MTDAEQFYNNLLNQVYSFQNEGLVCISGDFNSRVWRMSELISYSNLTVPEKIPDHSLLVFTLNIAGVSLSGTNSHDHISGAKPKPKLHVPENFLSECTPQILEKISAIETNLRSEHDINLAYKSFAEFIINEMSAPLAEGKGCKKLTNRKKPYWNEALEKHWKMVQAKEREWIKCKSKLRKSHLHGAFIKERKGFDKSLRQHKRHYLNNKQSELLEQFSVHDKRDFWKSFGKIGIANDRKHVIPLEVTNSEGELVTDTATVLEHWRDDYSKLYNCKPEHGKYDDEHLKRIQQYVFSPSEILRNCDDINDPICISE</sequence>
<gene>
    <name evidence="1" type="ORF">LOTGIDRAFT_175976</name>
</gene>
<keyword evidence="2" id="KW-1185">Reference proteome</keyword>